<gene>
    <name evidence="3" type="ORF">QVD17_29540</name>
</gene>
<dbReference type="PROSITE" id="PS50878">
    <property type="entry name" value="RT_POL"/>
    <property type="match status" value="1"/>
</dbReference>
<dbReference type="PANTHER" id="PTHR33116">
    <property type="entry name" value="REVERSE TRANSCRIPTASE ZINC-BINDING DOMAIN-CONTAINING PROTEIN-RELATED-RELATED"/>
    <property type="match status" value="1"/>
</dbReference>
<accession>A0AAD8KGL3</accession>
<dbReference type="AlphaFoldDB" id="A0AAD8KGL3"/>
<protein>
    <recommendedName>
        <fullName evidence="2">Reverse transcriptase domain-containing protein</fullName>
    </recommendedName>
</protein>
<name>A0AAD8KGL3_TARER</name>
<keyword evidence="1" id="KW-1133">Transmembrane helix</keyword>
<keyword evidence="1" id="KW-0812">Transmembrane</keyword>
<feature type="transmembrane region" description="Helical" evidence="1">
    <location>
        <begin position="500"/>
        <end position="520"/>
    </location>
</feature>
<sequence>MSPYLFTIVMEVLTLMLQRKVKESSVFRYHWGCEKLGIISLCFADDLLMYFHGDSQSIKLIKESLDEFSSVSGLVPNLLKSTIYFSNVLPFTKKIILNLLPFKEGKLPVRYLGIPLLSKRLYTKDCDLLILKVKKRVNDWKNKYLSFAGRLQLINSVLSSMEVFWGSVFLLPGNVIEDIERIMNRFLWAQVYGNGLLNGLLIESDMCFGFGRLKTLVKKGVQDQNLLSFRRRMLTPQSQHVNRCMVMCRWQSLNLFVNYQSLEELWLDRSMLKIWLDKVGCLLPSNLWICSHHEISVLRDTPSVEIKTGFFIRLGVWEWVIFCYNWKSELEDGCMLLTFQSQQIGLHMFFMQYGLNDAVWTVFNLQLTLKSQRFGNLNNIFVYVTIRSVGIGYLVIVRNGNWFESKDFGFIICLVWILRIKAGWNIIMRIVGLDKELVFSMMMAEDLNLGYCLWVVLRDVWAAKDFYNDVWANVVNGLVLVNVVVLGYDLNKGNAIYGYWIWSELDWCFLCGLCIVITILEEWAAHTLEGWFCFVLLFFAILMFSIVIGFVKWAIRIALISTLGLKSTTLGSEILLLDNKFYSWATKFFICALNSPLG</sequence>
<dbReference type="Proteomes" id="UP001229421">
    <property type="component" value="Unassembled WGS sequence"/>
</dbReference>
<keyword evidence="4" id="KW-1185">Reference proteome</keyword>
<dbReference type="PANTHER" id="PTHR33116:SF84">
    <property type="entry name" value="RNA-DIRECTED DNA POLYMERASE"/>
    <property type="match status" value="1"/>
</dbReference>
<evidence type="ECO:0000256" key="1">
    <source>
        <dbReference type="SAM" id="Phobius"/>
    </source>
</evidence>
<keyword evidence="1" id="KW-0472">Membrane</keyword>
<dbReference type="InterPro" id="IPR000477">
    <property type="entry name" value="RT_dom"/>
</dbReference>
<feature type="transmembrane region" description="Helical" evidence="1">
    <location>
        <begin position="469"/>
        <end position="488"/>
    </location>
</feature>
<feature type="transmembrane region" description="Helical" evidence="1">
    <location>
        <begin position="380"/>
        <end position="396"/>
    </location>
</feature>
<evidence type="ECO:0000313" key="4">
    <source>
        <dbReference type="Proteomes" id="UP001229421"/>
    </source>
</evidence>
<feature type="domain" description="Reverse transcriptase" evidence="2">
    <location>
        <begin position="1"/>
        <end position="116"/>
    </location>
</feature>
<evidence type="ECO:0000313" key="3">
    <source>
        <dbReference type="EMBL" id="KAK1420027.1"/>
    </source>
</evidence>
<proteinExistence type="predicted"/>
<evidence type="ECO:0000259" key="2">
    <source>
        <dbReference type="PROSITE" id="PS50878"/>
    </source>
</evidence>
<organism evidence="3 4">
    <name type="scientific">Tagetes erecta</name>
    <name type="common">African marigold</name>
    <dbReference type="NCBI Taxonomy" id="13708"/>
    <lineage>
        <taxon>Eukaryota</taxon>
        <taxon>Viridiplantae</taxon>
        <taxon>Streptophyta</taxon>
        <taxon>Embryophyta</taxon>
        <taxon>Tracheophyta</taxon>
        <taxon>Spermatophyta</taxon>
        <taxon>Magnoliopsida</taxon>
        <taxon>eudicotyledons</taxon>
        <taxon>Gunneridae</taxon>
        <taxon>Pentapetalae</taxon>
        <taxon>asterids</taxon>
        <taxon>campanulids</taxon>
        <taxon>Asterales</taxon>
        <taxon>Asteraceae</taxon>
        <taxon>Asteroideae</taxon>
        <taxon>Heliantheae alliance</taxon>
        <taxon>Tageteae</taxon>
        <taxon>Tagetes</taxon>
    </lineage>
</organism>
<reference evidence="3" key="1">
    <citation type="journal article" date="2023" name="bioRxiv">
        <title>Improved chromosome-level genome assembly for marigold (Tagetes erecta).</title>
        <authorList>
            <person name="Jiang F."/>
            <person name="Yuan L."/>
            <person name="Wang S."/>
            <person name="Wang H."/>
            <person name="Xu D."/>
            <person name="Wang A."/>
            <person name="Fan W."/>
        </authorList>
    </citation>
    <scope>NUCLEOTIDE SEQUENCE</scope>
    <source>
        <strain evidence="3">WSJ</strain>
        <tissue evidence="3">Leaf</tissue>
    </source>
</reference>
<feature type="transmembrane region" description="Helical" evidence="1">
    <location>
        <begin position="532"/>
        <end position="551"/>
    </location>
</feature>
<dbReference type="EMBL" id="JAUHHV010000007">
    <property type="protein sequence ID" value="KAK1420027.1"/>
    <property type="molecule type" value="Genomic_DNA"/>
</dbReference>
<comment type="caution">
    <text evidence="3">The sequence shown here is derived from an EMBL/GenBank/DDBJ whole genome shotgun (WGS) entry which is preliminary data.</text>
</comment>
<feature type="transmembrane region" description="Helical" evidence="1">
    <location>
        <begin position="408"/>
        <end position="431"/>
    </location>
</feature>